<dbReference type="Gene3D" id="2.160.20.10">
    <property type="entry name" value="Single-stranded right-handed beta-helix, Pectin lyase-like"/>
    <property type="match status" value="1"/>
</dbReference>
<gene>
    <name evidence="1" type="ORF">IAA73_05390</name>
</gene>
<evidence type="ECO:0000313" key="1">
    <source>
        <dbReference type="EMBL" id="MBO8459754.1"/>
    </source>
</evidence>
<protein>
    <recommendedName>
        <fullName evidence="3">DUF1565 domain-containing protein</fullName>
    </recommendedName>
</protein>
<feature type="non-terminal residue" evidence="1">
    <location>
        <position position="107"/>
    </location>
</feature>
<evidence type="ECO:0000313" key="2">
    <source>
        <dbReference type="Proteomes" id="UP000823641"/>
    </source>
</evidence>
<dbReference type="SUPFAM" id="SSF51126">
    <property type="entry name" value="Pectin lyase-like"/>
    <property type="match status" value="1"/>
</dbReference>
<dbReference type="EMBL" id="JADIMG010000054">
    <property type="protein sequence ID" value="MBO8459754.1"/>
    <property type="molecule type" value="Genomic_DNA"/>
</dbReference>
<reference evidence="1" key="2">
    <citation type="journal article" date="2021" name="PeerJ">
        <title>Extensive microbial diversity within the chicken gut microbiome revealed by metagenomics and culture.</title>
        <authorList>
            <person name="Gilroy R."/>
            <person name="Ravi A."/>
            <person name="Getino M."/>
            <person name="Pursley I."/>
            <person name="Horton D.L."/>
            <person name="Alikhan N.F."/>
            <person name="Baker D."/>
            <person name="Gharbi K."/>
            <person name="Hall N."/>
            <person name="Watson M."/>
            <person name="Adriaenssens E.M."/>
            <person name="Foster-Nyarko E."/>
            <person name="Jarju S."/>
            <person name="Secka A."/>
            <person name="Antonio M."/>
            <person name="Oren A."/>
            <person name="Chaudhuri R.R."/>
            <person name="La Ragione R."/>
            <person name="Hildebrand F."/>
            <person name="Pallen M.J."/>
        </authorList>
    </citation>
    <scope>NUCLEOTIDE SEQUENCE</scope>
    <source>
        <strain evidence="1">G3-3990</strain>
    </source>
</reference>
<organism evidence="1 2">
    <name type="scientific">Candidatus Gallipaludibacter merdavium</name>
    <dbReference type="NCBI Taxonomy" id="2840839"/>
    <lineage>
        <taxon>Bacteria</taxon>
        <taxon>Pseudomonadati</taxon>
        <taxon>Bacteroidota</taxon>
        <taxon>Bacteroidia</taxon>
        <taxon>Bacteroidales</taxon>
        <taxon>Candidatus Gallipaludibacter</taxon>
    </lineage>
</organism>
<name>A0A9D9N497_9BACT</name>
<comment type="caution">
    <text evidence="1">The sequence shown here is derived from an EMBL/GenBank/DDBJ whole genome shotgun (WGS) entry which is preliminary data.</text>
</comment>
<dbReference type="Proteomes" id="UP000823641">
    <property type="component" value="Unassembled WGS sequence"/>
</dbReference>
<reference evidence="1" key="1">
    <citation type="submission" date="2020-10" db="EMBL/GenBank/DDBJ databases">
        <authorList>
            <person name="Gilroy R."/>
        </authorList>
    </citation>
    <scope>NUCLEOTIDE SEQUENCE</scope>
    <source>
        <strain evidence="1">G3-3990</strain>
    </source>
</reference>
<sequence length="107" mass="12126">MIYLIMNSLRLSAYILLVICLCLGADIKACQTLRQSLHIVIYVSPKGNDHASGTLKQPLRSIRAALERIQDTDEKQQAEIILREGTYEQDATLVINRDNVCLHPYKD</sequence>
<dbReference type="InterPro" id="IPR011050">
    <property type="entry name" value="Pectin_lyase_fold/virulence"/>
</dbReference>
<proteinExistence type="predicted"/>
<evidence type="ECO:0008006" key="3">
    <source>
        <dbReference type="Google" id="ProtNLM"/>
    </source>
</evidence>
<dbReference type="InterPro" id="IPR012334">
    <property type="entry name" value="Pectin_lyas_fold"/>
</dbReference>
<dbReference type="AlphaFoldDB" id="A0A9D9N497"/>
<accession>A0A9D9N497</accession>